<accession>A0A8S5SGJ7</accession>
<sequence>MRTGLLRDTIGIYRTVILQDDFGGTSNHHRLLTTTRANVGYKTGDREVVNDEIVYTYQVTFEVWQYVNIQEHTDYIMYKDKKYRVLSVIPVPAQQKKVIETELINE</sequence>
<organism evidence="1">
    <name type="scientific">Siphoviridae sp. ctXfh4</name>
    <dbReference type="NCBI Taxonomy" id="2827887"/>
    <lineage>
        <taxon>Viruses</taxon>
        <taxon>Duplodnaviria</taxon>
        <taxon>Heunggongvirae</taxon>
        <taxon>Uroviricota</taxon>
        <taxon>Caudoviricetes</taxon>
    </lineage>
</organism>
<dbReference type="InterPro" id="IPR008767">
    <property type="entry name" value="Phage_SPP1_head-tail_adaptor"/>
</dbReference>
<protein>
    <submittedName>
        <fullName evidence="1">Putative head-tail adaptor</fullName>
    </submittedName>
</protein>
<evidence type="ECO:0000313" key="1">
    <source>
        <dbReference type="EMBL" id="DAF49754.1"/>
    </source>
</evidence>
<reference evidence="1" key="1">
    <citation type="journal article" date="2021" name="Proc. Natl. Acad. Sci. U.S.A.">
        <title>A Catalog of Tens of Thousands of Viruses from Human Metagenomes Reveals Hidden Associations with Chronic Diseases.</title>
        <authorList>
            <person name="Tisza M.J."/>
            <person name="Buck C.B."/>
        </authorList>
    </citation>
    <scope>NUCLEOTIDE SEQUENCE</scope>
    <source>
        <strain evidence="1">CtXfh4</strain>
    </source>
</reference>
<dbReference type="EMBL" id="BK032587">
    <property type="protein sequence ID" value="DAF49754.1"/>
    <property type="molecule type" value="Genomic_DNA"/>
</dbReference>
<dbReference type="InterPro" id="IPR038666">
    <property type="entry name" value="SSP1_head-tail_sf"/>
</dbReference>
<dbReference type="Gene3D" id="2.40.10.270">
    <property type="entry name" value="Bacteriophage SPP1 head-tail adaptor protein"/>
    <property type="match status" value="1"/>
</dbReference>
<dbReference type="Pfam" id="PF05521">
    <property type="entry name" value="Phage_HCP"/>
    <property type="match status" value="1"/>
</dbReference>
<name>A0A8S5SGJ7_9CAUD</name>
<proteinExistence type="predicted"/>